<dbReference type="RefSeq" id="WP_212142205.1">
    <property type="nucleotide sequence ID" value="NZ_JAGSSW010000006.1"/>
</dbReference>
<proteinExistence type="predicted"/>
<accession>A0ABS5HJ20</accession>
<feature type="domain" description="Chitin-binding type-3" evidence="1">
    <location>
        <begin position="66"/>
        <end position="99"/>
    </location>
</feature>
<reference evidence="2 3" key="1">
    <citation type="submission" date="2021-04" db="EMBL/GenBank/DDBJ databases">
        <title>Molecular and phenotypic characterization and identification of bacterial isolates recovered from the Anatolian ground squirrels (Spermophilus xanthoprymnus) and which have the potential to form a new species in the Campylobacter genus.</title>
        <authorList>
            <person name="Aydin F."/>
            <person name="Abay S."/>
            <person name="Kayman T."/>
            <person name="Karakaya E."/>
            <person name="Mustak H.K."/>
            <person name="Mustak I.B."/>
            <person name="Bilgin N."/>
            <person name="Duzler A."/>
            <person name="Sahin O."/>
            <person name="Guran O."/>
            <person name="Saticioglu I.B."/>
        </authorList>
    </citation>
    <scope>NUCLEOTIDE SEQUENCE [LARGE SCALE GENOMIC DNA]</scope>
    <source>
        <strain evidence="3">faydin-G24</strain>
    </source>
</reference>
<dbReference type="Gene3D" id="2.10.10.90">
    <property type="match status" value="1"/>
</dbReference>
<protein>
    <recommendedName>
        <fullName evidence="1">Chitin-binding type-3 domain-containing protein</fullName>
    </recommendedName>
</protein>
<gene>
    <name evidence="2" type="ORF">KDD93_06805</name>
</gene>
<dbReference type="Pfam" id="PF02839">
    <property type="entry name" value="CBM_5_12"/>
    <property type="match status" value="1"/>
</dbReference>
<keyword evidence="3" id="KW-1185">Reference proteome</keyword>
<name>A0ABS5HJ20_9BACT</name>
<comment type="caution">
    <text evidence="2">The sequence shown here is derived from an EMBL/GenBank/DDBJ whole genome shotgun (WGS) entry which is preliminary data.</text>
</comment>
<dbReference type="Proteomes" id="UP000682951">
    <property type="component" value="Unassembled WGS sequence"/>
</dbReference>
<organism evidence="2 3">
    <name type="scientific">Campylobacter anatolicus</name>
    <dbReference type="NCBI Taxonomy" id="2829105"/>
    <lineage>
        <taxon>Bacteria</taxon>
        <taxon>Pseudomonadati</taxon>
        <taxon>Campylobacterota</taxon>
        <taxon>Epsilonproteobacteria</taxon>
        <taxon>Campylobacterales</taxon>
        <taxon>Campylobacteraceae</taxon>
        <taxon>Campylobacter</taxon>
    </lineage>
</organism>
<sequence length="255" mass="28193">MIYKRPDGKIFASSAKSGEVGVFDDIERGWGVTENTGYVPSLEQFNAIGKRTDEAIAYLMQNGVSEWDAGMQYKKGALVQTNAAVYKCIKPHNSTQNPNTKNSEYWSEVISYNELSQLCYQKNQIDEKLKALANKIIAYASKSTPNTAVLRDNQGDFETNKITLNKIKSNITTINNANVDLSLSDNFVINLSEQSVLTLSNAKAGESGVIIVNEATNITGYSSNIIFRVIPTGLKQSEVFAYFVQSEDSIRMGRV</sequence>
<evidence type="ECO:0000313" key="3">
    <source>
        <dbReference type="Proteomes" id="UP000682951"/>
    </source>
</evidence>
<evidence type="ECO:0000259" key="1">
    <source>
        <dbReference type="Pfam" id="PF02839"/>
    </source>
</evidence>
<dbReference type="EMBL" id="JAGSSW010000006">
    <property type="protein sequence ID" value="MBR8464269.1"/>
    <property type="molecule type" value="Genomic_DNA"/>
</dbReference>
<dbReference type="InterPro" id="IPR003610">
    <property type="entry name" value="CBM5/12"/>
</dbReference>
<evidence type="ECO:0000313" key="2">
    <source>
        <dbReference type="EMBL" id="MBR8464269.1"/>
    </source>
</evidence>